<dbReference type="OrthoDB" id="9776951at2"/>
<dbReference type="InterPro" id="IPR054204">
    <property type="entry name" value="DUF6909"/>
</dbReference>
<evidence type="ECO:0000313" key="1">
    <source>
        <dbReference type="EMBL" id="SMX54066.1"/>
    </source>
</evidence>
<dbReference type="RefSeq" id="WP_087861948.1">
    <property type="nucleotide sequence ID" value="NZ_LT859958.1"/>
</dbReference>
<accession>A0A1Y6K3C7</accession>
<evidence type="ECO:0000313" key="2">
    <source>
        <dbReference type="Proteomes" id="UP000195514"/>
    </source>
</evidence>
<reference evidence="2" key="1">
    <citation type="submission" date="2017-05" db="EMBL/GenBank/DDBJ databases">
        <authorList>
            <person name="Kirkegaard R."/>
            <person name="Mcilroy J S."/>
        </authorList>
    </citation>
    <scope>NUCLEOTIDE SEQUENCE [LARGE SCALE GENOMIC DNA]</scope>
</reference>
<dbReference type="Proteomes" id="UP000195514">
    <property type="component" value="Chromosome I"/>
</dbReference>
<dbReference type="EMBL" id="LT859958">
    <property type="protein sequence ID" value="SMX54066.1"/>
    <property type="molecule type" value="Genomic_DNA"/>
</dbReference>
<proteinExistence type="predicted"/>
<protein>
    <submittedName>
        <fullName evidence="1">Uncharacterized protein</fullName>
    </submittedName>
</protein>
<sequence length="574" mass="65239">MERTVPTRASDEIDLYIRTIYSLLRSTERVRIRSLEEVHAGMNSSLHPFARQEQPDISAFIYANLRLPDCIPDVKAVLLAQSGTVFEQFGYHVNESWTETTARARRRRCFFDGKNLLACYIASRSDIDDVIPLLTAYQIEWNKLHRFLLDAPSELLTSVSLSEMEGFDNLAHHLRISPIELRRLQIIWGEGFQPRLNRIKSQKLDLEVQLLSGSLNEYRRATRYWWDNIATSVPQINHRPVYFISSNTHSIPNLLTGFALTQKERLAHYLHTAGDEDLLAEWRDINQQEIPSRPENFLYYVLKKYQATPQGKDLVAAQAEFEESNGVYRLPSEHAFDIEAQIIDLAALNPETIDPRLSPTGFSAQDADWSFLKPSDALILNIDYPLGFAAYNLLVKIAEHADPLLGIYIMGKAATLNGRRGDVMIPNVIYDEHSQNTYLFHNCFSASDVRPYLVYGTVLDNQKSVSVLGTFLQNSQVMEVIYREGYTDIEMEAGPYLSAVSELYRPTRHPVNEIVNLYGVPFDLGILHYASDTPLTKGGNLGAGALSYFGVDSTYATSLAILRRLMQNEHHRVS</sequence>
<name>A0A1Y6K3C7_9CHLR</name>
<dbReference type="Pfam" id="PF21850">
    <property type="entry name" value="DUF6909"/>
    <property type="match status" value="1"/>
</dbReference>
<keyword evidence="2" id="KW-1185">Reference proteome</keyword>
<organism evidence="1 2">
    <name type="scientific">Candidatus Brevifilum fermentans</name>
    <dbReference type="NCBI Taxonomy" id="1986204"/>
    <lineage>
        <taxon>Bacteria</taxon>
        <taxon>Bacillati</taxon>
        <taxon>Chloroflexota</taxon>
        <taxon>Anaerolineae</taxon>
        <taxon>Anaerolineales</taxon>
        <taxon>Anaerolineaceae</taxon>
        <taxon>Candidatus Brevifilum</taxon>
    </lineage>
</organism>
<dbReference type="KEGG" id="abat:CFX1CAM_1001"/>
<gene>
    <name evidence="1" type="ORF">CFX1CAM_1001</name>
</gene>
<dbReference type="AlphaFoldDB" id="A0A1Y6K3C7"/>